<evidence type="ECO:0000313" key="2">
    <source>
        <dbReference type="EMBL" id="CAG7886001.1"/>
    </source>
</evidence>
<dbReference type="Pfam" id="PF25210">
    <property type="entry name" value="Kelch_FKB95"/>
    <property type="match status" value="1"/>
</dbReference>
<dbReference type="PANTHER" id="PTHR24414:SF77">
    <property type="entry name" value="F-BOX DOMAIN-CONTAINING PROTEIN"/>
    <property type="match status" value="1"/>
</dbReference>
<dbReference type="InterPro" id="IPR050354">
    <property type="entry name" value="F-box/kelch-repeat_ARATH"/>
</dbReference>
<dbReference type="Gramene" id="A01p00770.2_BraZ1">
    <property type="protein sequence ID" value="A01p00770.2_BraZ1.CDS"/>
    <property type="gene ID" value="A01g00770.2_BraZ1"/>
</dbReference>
<proteinExistence type="predicted"/>
<evidence type="ECO:0000313" key="3">
    <source>
        <dbReference type="Proteomes" id="UP000694005"/>
    </source>
</evidence>
<dbReference type="InterPro" id="IPR015915">
    <property type="entry name" value="Kelch-typ_b-propeller"/>
</dbReference>
<dbReference type="InterPro" id="IPR001810">
    <property type="entry name" value="F-box_dom"/>
</dbReference>
<dbReference type="SUPFAM" id="SSF117281">
    <property type="entry name" value="Kelch motif"/>
    <property type="match status" value="1"/>
</dbReference>
<dbReference type="InterPro" id="IPR057499">
    <property type="entry name" value="Kelch_FKB95"/>
</dbReference>
<reference evidence="2 3" key="1">
    <citation type="submission" date="2021-07" db="EMBL/GenBank/DDBJ databases">
        <authorList>
            <consortium name="Genoscope - CEA"/>
            <person name="William W."/>
        </authorList>
    </citation>
    <scope>NUCLEOTIDE SEQUENCE [LARGE SCALE GENOMIC DNA]</scope>
</reference>
<dbReference type="SMART" id="SM00256">
    <property type="entry name" value="FBOX"/>
    <property type="match status" value="1"/>
</dbReference>
<sequence length="451" mass="51030">MNLEVEPPCKKKKQEEPSHPSFLSLPDVIILNCLARVSKSYYPKLSLVSKTFRSLILSIELNHARFYHKTNESSFHICLQLPDRPRPSYWFTLLINLETKKSTLAQVPSIYAPKAPSIMLTVGSQVYALRQFYHPSPVMIVRNIENLLWRKAPNLTVPRSNPGACVLDGKIYVVGGCTANDCWGEVFDTKTQTWEPLPDPGTELRFSRVIRKLQIFQGKIYVRSNDEKDSVYDPKKREWNVAAKALVGDSSCMWYDSECKEWKPVKGLSSLNKSCRRGLIETVNLNGKLIVLWDKFARRGPHCQNKTICCALVALEKRQDGQVWGNVEWSNDVLRVPISERMLLFELQCDEKDRTSDFSLALVWLDDYVIARTLTGQTGLIFTLPDVSGPPLLKLIKSGSCCLLVDNVAVFSLSSKLTLKPLKISFTSANSSPIILFPPGSCFSLWIKPDQ</sequence>
<dbReference type="AlphaFoldDB" id="A0A8D9LTA6"/>
<dbReference type="Pfam" id="PF00646">
    <property type="entry name" value="F-box"/>
    <property type="match status" value="1"/>
</dbReference>
<accession>A0A8D9LTA6</accession>
<organism evidence="2 3">
    <name type="scientific">Brassica campestris</name>
    <name type="common">Field mustard</name>
    <dbReference type="NCBI Taxonomy" id="3711"/>
    <lineage>
        <taxon>Eukaryota</taxon>
        <taxon>Viridiplantae</taxon>
        <taxon>Streptophyta</taxon>
        <taxon>Embryophyta</taxon>
        <taxon>Tracheophyta</taxon>
        <taxon>Spermatophyta</taxon>
        <taxon>Magnoliopsida</taxon>
        <taxon>eudicotyledons</taxon>
        <taxon>Gunneridae</taxon>
        <taxon>Pentapetalae</taxon>
        <taxon>rosids</taxon>
        <taxon>malvids</taxon>
        <taxon>Brassicales</taxon>
        <taxon>Brassicaceae</taxon>
        <taxon>Brassiceae</taxon>
        <taxon>Brassica</taxon>
    </lineage>
</organism>
<feature type="domain" description="F-box" evidence="1">
    <location>
        <begin position="25"/>
        <end position="65"/>
    </location>
</feature>
<dbReference type="PANTHER" id="PTHR24414">
    <property type="entry name" value="F-BOX/KELCH-REPEAT PROTEIN SKIP4"/>
    <property type="match status" value="1"/>
</dbReference>
<gene>
    <name evidence="2" type="ORF">BRAPAZ1V2_A01P00770.2</name>
</gene>
<dbReference type="CDD" id="cd22152">
    <property type="entry name" value="F-box_AtAFR-like"/>
    <property type="match status" value="1"/>
</dbReference>
<feature type="non-terminal residue" evidence="2">
    <location>
        <position position="451"/>
    </location>
</feature>
<dbReference type="Gene3D" id="2.120.10.80">
    <property type="entry name" value="Kelch-type beta propeller"/>
    <property type="match status" value="1"/>
</dbReference>
<dbReference type="EMBL" id="LS974617">
    <property type="protein sequence ID" value="CAG7886001.1"/>
    <property type="molecule type" value="Genomic_DNA"/>
</dbReference>
<dbReference type="Proteomes" id="UP000694005">
    <property type="component" value="Chromosome A01"/>
</dbReference>
<protein>
    <recommendedName>
        <fullName evidence="1">F-box domain-containing protein</fullName>
    </recommendedName>
</protein>
<name>A0A8D9LTA6_BRACM</name>
<evidence type="ECO:0000259" key="1">
    <source>
        <dbReference type="SMART" id="SM00256"/>
    </source>
</evidence>